<feature type="binding site" evidence="7">
    <location>
        <position position="108"/>
    </location>
    <ligand>
        <name>Zn(2+)</name>
        <dbReference type="ChEBI" id="CHEBI:29105"/>
        <label>1</label>
    </ligand>
</feature>
<comment type="function">
    <text evidence="7">Thiolesterase that catalyzes the hydrolysis of S-D-lactoyl-glutathione to form glutathione and D-lactic acid.</text>
</comment>
<comment type="catalytic activity">
    <reaction evidence="1 7">
        <text>an S-(2-hydroxyacyl)glutathione + H2O = a 2-hydroxy carboxylate + glutathione + H(+)</text>
        <dbReference type="Rhea" id="RHEA:21864"/>
        <dbReference type="ChEBI" id="CHEBI:15377"/>
        <dbReference type="ChEBI" id="CHEBI:15378"/>
        <dbReference type="ChEBI" id="CHEBI:57925"/>
        <dbReference type="ChEBI" id="CHEBI:58896"/>
        <dbReference type="ChEBI" id="CHEBI:71261"/>
        <dbReference type="EC" id="3.1.2.6"/>
    </reaction>
</comment>
<evidence type="ECO:0000256" key="7">
    <source>
        <dbReference type="HAMAP-Rule" id="MF_01374"/>
    </source>
</evidence>
<dbReference type="RefSeq" id="WP_256945481.1">
    <property type="nucleotide sequence ID" value="NZ_JANHNZ010000007.1"/>
</dbReference>
<dbReference type="EMBL" id="JANHNZ010000007">
    <property type="protein sequence ID" value="MCQ9210368.1"/>
    <property type="molecule type" value="Genomic_DNA"/>
</dbReference>
<feature type="binding site" evidence="7">
    <location>
        <position position="125"/>
    </location>
    <ligand>
        <name>Zn(2+)</name>
        <dbReference type="ChEBI" id="CHEBI:29105"/>
        <label>1</label>
    </ligand>
</feature>
<evidence type="ECO:0000256" key="3">
    <source>
        <dbReference type="ARBA" id="ARBA00006759"/>
    </source>
</evidence>
<gene>
    <name evidence="7 9" type="primary">gloB</name>
    <name evidence="9" type="ORF">NPA36_07370</name>
</gene>
<dbReference type="SMART" id="SM00849">
    <property type="entry name" value="Lactamase_B"/>
    <property type="match status" value="1"/>
</dbReference>
<comment type="pathway">
    <text evidence="2 7">Secondary metabolite metabolism; methylglyoxal degradation; (R)-lactate from methylglyoxal: step 2/2.</text>
</comment>
<comment type="subunit">
    <text evidence="7">Monomer.</text>
</comment>
<evidence type="ECO:0000259" key="8">
    <source>
        <dbReference type="SMART" id="SM00849"/>
    </source>
</evidence>
<reference evidence="9" key="3">
    <citation type="journal article" date="2023" name="Microbiol. Resour. Announc.">
        <title>Draft Genome Sequence of Granulicatella sp. Strain S8, Isolated from a Marine Fish, Seriola quinqueradiata.</title>
        <authorList>
            <person name="Lee M."/>
            <person name="Farooq A."/>
            <person name="Jeong J.B."/>
            <person name="Jung M.Y."/>
        </authorList>
    </citation>
    <scope>NUCLEOTIDE SEQUENCE</scope>
    <source>
        <strain evidence="9">S8</strain>
    </source>
</reference>
<feature type="binding site" evidence="7">
    <location>
        <position position="57"/>
    </location>
    <ligand>
        <name>Zn(2+)</name>
        <dbReference type="ChEBI" id="CHEBI:29105"/>
        <label>2</label>
    </ligand>
</feature>
<evidence type="ECO:0000313" key="10">
    <source>
        <dbReference type="Proteomes" id="UP001059480"/>
    </source>
</evidence>
<dbReference type="PANTHER" id="PTHR43705:SF1">
    <property type="entry name" value="HYDROXYACYLGLUTATHIONE HYDROLASE GLOB"/>
    <property type="match status" value="1"/>
</dbReference>
<dbReference type="InterPro" id="IPR035680">
    <property type="entry name" value="Clx_II_MBL"/>
</dbReference>
<dbReference type="SUPFAM" id="SSF56281">
    <property type="entry name" value="Metallo-hydrolase/oxidoreductase"/>
    <property type="match status" value="1"/>
</dbReference>
<keyword evidence="5 7" id="KW-0378">Hydrolase</keyword>
<dbReference type="Proteomes" id="UP001059480">
    <property type="component" value="Unassembled WGS sequence"/>
</dbReference>
<dbReference type="InterPro" id="IPR017782">
    <property type="entry name" value="Hydroxyacylglutathione_Hdrlase"/>
</dbReference>
<evidence type="ECO:0000256" key="5">
    <source>
        <dbReference type="ARBA" id="ARBA00022801"/>
    </source>
</evidence>
<evidence type="ECO:0000256" key="4">
    <source>
        <dbReference type="ARBA" id="ARBA00022723"/>
    </source>
</evidence>
<comment type="similarity">
    <text evidence="3 7">Belongs to the metallo-beta-lactamase superfamily. Glyoxalase II family.</text>
</comment>
<organism evidence="9 10">
    <name type="scientific">Granulicatella seriolae</name>
    <dbReference type="NCBI Taxonomy" id="2967226"/>
    <lineage>
        <taxon>Bacteria</taxon>
        <taxon>Bacillati</taxon>
        <taxon>Bacillota</taxon>
        <taxon>Bacilli</taxon>
        <taxon>Lactobacillales</taxon>
        <taxon>Carnobacteriaceae</taxon>
        <taxon>Granulicatella</taxon>
    </lineage>
</organism>
<dbReference type="InterPro" id="IPR032282">
    <property type="entry name" value="HAGH_C"/>
</dbReference>
<evidence type="ECO:0000256" key="2">
    <source>
        <dbReference type="ARBA" id="ARBA00004963"/>
    </source>
</evidence>
<dbReference type="CDD" id="cd07723">
    <property type="entry name" value="hydroxyacylglutathione_hydrolase_MBL-fold"/>
    <property type="match status" value="1"/>
</dbReference>
<comment type="cofactor">
    <cofactor evidence="7">
        <name>Zn(2+)</name>
        <dbReference type="ChEBI" id="CHEBI:29105"/>
    </cofactor>
    <text evidence="7">Binds 2 Zn(2+) ions per subunit.</text>
</comment>
<comment type="caution">
    <text evidence="9">The sequence shown here is derived from an EMBL/GenBank/DDBJ whole genome shotgun (WGS) entry which is preliminary data.</text>
</comment>
<name>A0ABT1WPF1_9LACT</name>
<proteinExistence type="inferred from homology"/>
<feature type="binding site" evidence="7">
    <location>
        <position position="163"/>
    </location>
    <ligand>
        <name>Zn(2+)</name>
        <dbReference type="ChEBI" id="CHEBI:29105"/>
        <label>2</label>
    </ligand>
</feature>
<feature type="binding site" evidence="7">
    <location>
        <position position="52"/>
    </location>
    <ligand>
        <name>Zn(2+)</name>
        <dbReference type="ChEBI" id="CHEBI:29105"/>
        <label>1</label>
    </ligand>
</feature>
<evidence type="ECO:0000313" key="9">
    <source>
        <dbReference type="EMBL" id="MCQ9210368.1"/>
    </source>
</evidence>
<keyword evidence="10" id="KW-1185">Reference proteome</keyword>
<dbReference type="EC" id="3.1.2.6" evidence="7"/>
<reference evidence="9" key="1">
    <citation type="submission" date="2022-07" db="EMBL/GenBank/DDBJ databases">
        <authorList>
            <person name="Jung M.-Y."/>
            <person name="Lee M."/>
        </authorList>
    </citation>
    <scope>NUCLEOTIDE SEQUENCE</scope>
    <source>
        <strain evidence="9">S8</strain>
    </source>
</reference>
<accession>A0ABT1WPF1</accession>
<dbReference type="Gene3D" id="3.60.15.10">
    <property type="entry name" value="Ribonuclease Z/Hydroxyacylglutathione hydrolase-like"/>
    <property type="match status" value="1"/>
</dbReference>
<dbReference type="NCBIfam" id="TIGR03413">
    <property type="entry name" value="GSH_gloB"/>
    <property type="match status" value="1"/>
</dbReference>
<dbReference type="InterPro" id="IPR050110">
    <property type="entry name" value="Glyoxalase_II_hydrolase"/>
</dbReference>
<sequence length="233" mass="26217">MQVIGLKAFKDNYIWVIQEGEQLAIVDPGQAEPVLDFLRNNQLSPSVILLTHEHNDHIGGLAQMLEHYPNCQVIGPSEVSGLVDKVVKDGDSFDLFGYQVEVFKTAGHTKEHISYLVDDKLFCGDALFSAGCGRVFTGDFQAQFEALQVFNSLGDQILVYAGHEYTLTNLAFAMEIEPDNREIADVYKRVNQQREDGLASLPSTIGLEKKINLFMRAKSVEEFTKLRKKRDQF</sequence>
<reference evidence="9" key="2">
    <citation type="journal article" date="2023" name="Curr. Microbiol.">
        <title>Granulicatella seriolae sp. nov., a Novel Facultative Anaerobe Isolated from Yellowtail Marine Fish.</title>
        <authorList>
            <person name="Lee M."/>
            <person name="Choi Y.J."/>
            <person name="Farooq A."/>
            <person name="Jeong J.B."/>
            <person name="Jung M.Y."/>
        </authorList>
    </citation>
    <scope>NUCLEOTIDE SEQUENCE</scope>
    <source>
        <strain evidence="9">S8</strain>
    </source>
</reference>
<keyword evidence="4 7" id="KW-0479">Metal-binding</keyword>
<dbReference type="HAMAP" id="MF_01374">
    <property type="entry name" value="Glyoxalase_2"/>
    <property type="match status" value="1"/>
</dbReference>
<keyword evidence="6 7" id="KW-0862">Zinc</keyword>
<feature type="domain" description="Metallo-beta-lactamase" evidence="8">
    <location>
        <begin position="11"/>
        <end position="163"/>
    </location>
</feature>
<feature type="binding site" evidence="7">
    <location>
        <position position="54"/>
    </location>
    <ligand>
        <name>Zn(2+)</name>
        <dbReference type="ChEBI" id="CHEBI:29105"/>
        <label>1</label>
    </ligand>
</feature>
<evidence type="ECO:0000256" key="1">
    <source>
        <dbReference type="ARBA" id="ARBA00001623"/>
    </source>
</evidence>
<feature type="binding site" evidence="7">
    <location>
        <position position="125"/>
    </location>
    <ligand>
        <name>Zn(2+)</name>
        <dbReference type="ChEBI" id="CHEBI:29105"/>
        <label>2</label>
    </ligand>
</feature>
<protein>
    <recommendedName>
        <fullName evidence="7">Hydroxyacylglutathione hydrolase</fullName>
        <ecNumber evidence="7">3.1.2.6</ecNumber>
    </recommendedName>
    <alternativeName>
        <fullName evidence="7">Glyoxalase II</fullName>
        <shortName evidence="7">Glx II</shortName>
    </alternativeName>
</protein>
<evidence type="ECO:0000256" key="6">
    <source>
        <dbReference type="ARBA" id="ARBA00022833"/>
    </source>
</evidence>
<dbReference type="Pfam" id="PF00753">
    <property type="entry name" value="Lactamase_B"/>
    <property type="match status" value="1"/>
</dbReference>
<feature type="binding site" evidence="7">
    <location>
        <position position="56"/>
    </location>
    <ligand>
        <name>Zn(2+)</name>
        <dbReference type="ChEBI" id="CHEBI:29105"/>
        <label>2</label>
    </ligand>
</feature>
<dbReference type="InterPro" id="IPR036866">
    <property type="entry name" value="RibonucZ/Hydroxyglut_hydro"/>
</dbReference>
<dbReference type="PANTHER" id="PTHR43705">
    <property type="entry name" value="HYDROXYACYLGLUTATHIONE HYDROLASE"/>
    <property type="match status" value="1"/>
</dbReference>
<dbReference type="Pfam" id="PF16123">
    <property type="entry name" value="HAGH_C"/>
    <property type="match status" value="1"/>
</dbReference>
<dbReference type="InterPro" id="IPR001279">
    <property type="entry name" value="Metallo-B-lactamas"/>
</dbReference>
<dbReference type="GO" id="GO:0004416">
    <property type="term" value="F:hydroxyacylglutathione hydrolase activity"/>
    <property type="evidence" value="ECO:0007669"/>
    <property type="project" value="UniProtKB-EC"/>
</dbReference>